<evidence type="ECO:0000259" key="2">
    <source>
        <dbReference type="SMART" id="SM00912"/>
    </source>
</evidence>
<accession>A0A089ZRM9</accession>
<dbReference type="eggNOG" id="COG3210">
    <property type="taxonomic scope" value="Bacteria"/>
</dbReference>
<dbReference type="InterPro" id="IPR008638">
    <property type="entry name" value="FhaB/CdiA-like_TPS"/>
</dbReference>
<dbReference type="AlphaFoldDB" id="A0A089ZRM9"/>
<evidence type="ECO:0000313" key="3">
    <source>
        <dbReference type="EMBL" id="AIS19661.1"/>
    </source>
</evidence>
<dbReference type="EMBL" id="CP009533">
    <property type="protein sequence ID" value="AIS19661.1"/>
    <property type="molecule type" value="Genomic_DNA"/>
</dbReference>
<dbReference type="KEGG" id="prh:LT40_20625"/>
<dbReference type="STRING" id="216142.LT40_20625"/>
<sequence length="478" mass="49280">MPHTLEQLRHLTPRALPLAIAAALLAPCSSAWADGLQVLDAIAVKPNIHTEQNVPVIDIVAPNASGLSHNFYSEYNVGAQGVVLNNSLADGHSELAGALQANPHLDGTAASTILNEVVGHNRSNINGPQVVFGAAADYVLANPNGIMLNGASLANVPRATFVVGSPSLLDGQLSQLDTQAAKGVLRVENNGVSNPGGSLALIAPSIGSNGSIRAGGDIDLVLGSNVVDYADHSVASNTRMPKRIDANLLGAMDSAGRIRILSTHEGAGIKMPGIQLTANKGISLSAAGDINLQGKSTADAPTVQARIDAGSGELKIDSTQLLNLADTHLRSQGDIALRAQTLRTEGVNAVAEGALRINASSVKNGADQGAVSRYRGQEVTVSVDGNINDVGTAYVSTTGMTRIRAQNHDLKAAADKSVEGTSLATVGAIAGAGGIDIQLKNDGHYEGTSFSSTQGAYYPQRRWRTVVEPGQRPQAVRG</sequence>
<proteinExistence type="predicted"/>
<dbReference type="SMART" id="SM00912">
    <property type="entry name" value="Haemagg_act"/>
    <property type="match status" value="1"/>
</dbReference>
<keyword evidence="4" id="KW-1185">Reference proteome</keyword>
<reference evidence="3 4" key="1">
    <citation type="journal article" date="2015" name="J. Biotechnol.">
        <title>Complete genome sequence of Pseudomonas rhizosphaerae IH5T (=DSM 16299T), a phosphate-solubilizing rhizobacterium for bacterial biofertilizer.</title>
        <authorList>
            <person name="Kwak Y."/>
            <person name="Jung B.K."/>
            <person name="Shin J.H."/>
        </authorList>
    </citation>
    <scope>NUCLEOTIDE SEQUENCE [LARGE SCALE GENOMIC DNA]</scope>
    <source>
        <strain evidence="3">DSM 16299</strain>
    </source>
</reference>
<protein>
    <recommendedName>
        <fullName evidence="2">Filamentous haemagglutinin FhaB/tRNA nuclease CdiA-like TPS domain-containing protein</fullName>
    </recommendedName>
</protein>
<dbReference type="RefSeq" id="WP_043193016.1">
    <property type="nucleotide sequence ID" value="NZ_CP009533.1"/>
</dbReference>
<keyword evidence="1" id="KW-0732">Signal</keyword>
<organism evidence="3 4">
    <name type="scientific">Pseudomonas rhizosphaerae</name>
    <dbReference type="NCBI Taxonomy" id="216142"/>
    <lineage>
        <taxon>Bacteria</taxon>
        <taxon>Pseudomonadati</taxon>
        <taxon>Pseudomonadota</taxon>
        <taxon>Gammaproteobacteria</taxon>
        <taxon>Pseudomonadales</taxon>
        <taxon>Pseudomonadaceae</taxon>
        <taxon>Pseudomonas</taxon>
    </lineage>
</organism>
<dbReference type="OrthoDB" id="2664633at2"/>
<dbReference type="InterPro" id="IPR012334">
    <property type="entry name" value="Pectin_lyas_fold"/>
</dbReference>
<feature type="signal peptide" evidence="1">
    <location>
        <begin position="1"/>
        <end position="33"/>
    </location>
</feature>
<feature type="domain" description="Filamentous haemagglutinin FhaB/tRNA nuclease CdiA-like TPS" evidence="2">
    <location>
        <begin position="51"/>
        <end position="171"/>
    </location>
</feature>
<dbReference type="Gene3D" id="2.160.20.10">
    <property type="entry name" value="Single-stranded right-handed beta-helix, Pectin lyase-like"/>
    <property type="match status" value="1"/>
</dbReference>
<feature type="chain" id="PRO_5001852606" description="Filamentous haemagglutinin FhaB/tRNA nuclease CdiA-like TPS domain-containing protein" evidence="1">
    <location>
        <begin position="34"/>
        <end position="478"/>
    </location>
</feature>
<dbReference type="Proteomes" id="UP000029499">
    <property type="component" value="Chromosome"/>
</dbReference>
<gene>
    <name evidence="3" type="ORF">LT40_20625</name>
</gene>
<evidence type="ECO:0000256" key="1">
    <source>
        <dbReference type="SAM" id="SignalP"/>
    </source>
</evidence>
<dbReference type="InterPro" id="IPR011050">
    <property type="entry name" value="Pectin_lyase_fold/virulence"/>
</dbReference>
<dbReference type="Pfam" id="PF05860">
    <property type="entry name" value="TPS"/>
    <property type="match status" value="1"/>
</dbReference>
<evidence type="ECO:0000313" key="4">
    <source>
        <dbReference type="Proteomes" id="UP000029499"/>
    </source>
</evidence>
<dbReference type="HOGENOM" id="CLU_000043_7_3_6"/>
<dbReference type="SUPFAM" id="SSF51126">
    <property type="entry name" value="Pectin lyase-like"/>
    <property type="match status" value="1"/>
</dbReference>
<name>A0A089ZRM9_9PSED</name>
<dbReference type="NCBIfam" id="TIGR01901">
    <property type="entry name" value="adhes_NPXG"/>
    <property type="match status" value="1"/>
</dbReference>